<keyword evidence="1" id="KW-1133">Transmembrane helix</keyword>
<evidence type="ECO:0000313" key="2">
    <source>
        <dbReference type="EMBL" id="CAL1576799.1"/>
    </source>
</evidence>
<keyword evidence="1" id="KW-0472">Membrane</keyword>
<feature type="transmembrane region" description="Helical" evidence="1">
    <location>
        <begin position="6"/>
        <end position="26"/>
    </location>
</feature>
<name>A0AAV2JNJ4_KNICA</name>
<dbReference type="Proteomes" id="UP001497482">
    <property type="component" value="Chromosome 13"/>
</dbReference>
<sequence>MFVCWFLGLVYVVCLGCMGFVCLFGWLGWVLYVCLLCLGVVVCLFVCCVCMLVCWLFGVFVCLFVWILFGVFVLFFGGCVVFVMCGWCGWVGLGVGRCWGWGGGGLLVWGGGCVEGGWVGGVVGVGDLGEGDVIFEGRRVNWLGCVIESGEFRGVEREMDIGVVWVGWGFGGGNLGGLGGDEGDWGGDGGCCDFFGGRELEYGMVVGMDWVVCGWGDSVIER</sequence>
<evidence type="ECO:0000313" key="3">
    <source>
        <dbReference type="Proteomes" id="UP001497482"/>
    </source>
</evidence>
<feature type="transmembrane region" description="Helical" evidence="1">
    <location>
        <begin position="33"/>
        <end position="58"/>
    </location>
</feature>
<accession>A0AAV2JNJ4</accession>
<gene>
    <name evidence="2" type="ORF">KC01_LOCUS8199</name>
</gene>
<proteinExistence type="predicted"/>
<dbReference type="AlphaFoldDB" id="A0AAV2JNJ4"/>
<keyword evidence="1" id="KW-0812">Transmembrane</keyword>
<evidence type="ECO:0000256" key="1">
    <source>
        <dbReference type="SAM" id="Phobius"/>
    </source>
</evidence>
<organism evidence="2 3">
    <name type="scientific">Knipowitschia caucasica</name>
    <name type="common">Caucasian dwarf goby</name>
    <name type="synonym">Pomatoschistus caucasicus</name>
    <dbReference type="NCBI Taxonomy" id="637954"/>
    <lineage>
        <taxon>Eukaryota</taxon>
        <taxon>Metazoa</taxon>
        <taxon>Chordata</taxon>
        <taxon>Craniata</taxon>
        <taxon>Vertebrata</taxon>
        <taxon>Euteleostomi</taxon>
        <taxon>Actinopterygii</taxon>
        <taxon>Neopterygii</taxon>
        <taxon>Teleostei</taxon>
        <taxon>Neoteleostei</taxon>
        <taxon>Acanthomorphata</taxon>
        <taxon>Gobiaria</taxon>
        <taxon>Gobiiformes</taxon>
        <taxon>Gobioidei</taxon>
        <taxon>Gobiidae</taxon>
        <taxon>Gobiinae</taxon>
        <taxon>Knipowitschia</taxon>
    </lineage>
</organism>
<dbReference type="EMBL" id="OZ035835">
    <property type="protein sequence ID" value="CAL1576799.1"/>
    <property type="molecule type" value="Genomic_DNA"/>
</dbReference>
<reference evidence="2 3" key="1">
    <citation type="submission" date="2024-04" db="EMBL/GenBank/DDBJ databases">
        <authorList>
            <person name="Waldvogel A.-M."/>
            <person name="Schoenle A."/>
        </authorList>
    </citation>
    <scope>NUCLEOTIDE SEQUENCE [LARGE SCALE GENOMIC DNA]</scope>
</reference>
<keyword evidence="3" id="KW-1185">Reference proteome</keyword>
<feature type="transmembrane region" description="Helical" evidence="1">
    <location>
        <begin position="64"/>
        <end position="87"/>
    </location>
</feature>
<protein>
    <submittedName>
        <fullName evidence="2">Uncharacterized protein</fullName>
    </submittedName>
</protein>